<evidence type="ECO:0000256" key="1">
    <source>
        <dbReference type="SAM" id="MobiDB-lite"/>
    </source>
</evidence>
<evidence type="ECO:0000259" key="2">
    <source>
        <dbReference type="Pfam" id="PF01883"/>
    </source>
</evidence>
<dbReference type="InterPro" id="IPR034904">
    <property type="entry name" value="FSCA_dom_sf"/>
</dbReference>
<accession>A0ABM8H579</accession>
<dbReference type="InterPro" id="IPR052339">
    <property type="entry name" value="Fe-S_Maturation_MIP18"/>
</dbReference>
<sequence length="110" mass="11147">MPDPDVEAAVRTALAGVVDPEIRRPITELDMVDRVVATATGVEVGIRLTIVGCPASDRIERDVRAAAEGVVGAGNAVVELGVMTPSSGTPSPSGSAAGARRAATRSARAR</sequence>
<keyword evidence="4" id="KW-1185">Reference proteome</keyword>
<dbReference type="EMBL" id="AP027734">
    <property type="protein sequence ID" value="BDZ55953.1"/>
    <property type="molecule type" value="Genomic_DNA"/>
</dbReference>
<evidence type="ECO:0000313" key="4">
    <source>
        <dbReference type="Proteomes" id="UP001321477"/>
    </source>
</evidence>
<evidence type="ECO:0000313" key="3">
    <source>
        <dbReference type="EMBL" id="BDZ55953.1"/>
    </source>
</evidence>
<organism evidence="3 4">
    <name type="scientific">Agromyces marinus</name>
    <dbReference type="NCBI Taxonomy" id="1389020"/>
    <lineage>
        <taxon>Bacteria</taxon>
        <taxon>Bacillati</taxon>
        <taxon>Actinomycetota</taxon>
        <taxon>Actinomycetes</taxon>
        <taxon>Micrococcales</taxon>
        <taxon>Microbacteriaceae</taxon>
        <taxon>Agromyces</taxon>
    </lineage>
</organism>
<name>A0ABM8H579_9MICO</name>
<gene>
    <name evidence="3" type="ORF">GCM10025870_30260</name>
</gene>
<dbReference type="PANTHER" id="PTHR42831:SF1">
    <property type="entry name" value="FE-S PROTEIN MATURATION AUXILIARY FACTOR YITW"/>
    <property type="match status" value="1"/>
</dbReference>
<protein>
    <recommendedName>
        <fullName evidence="2">MIP18 family-like domain-containing protein</fullName>
    </recommendedName>
</protein>
<reference evidence="4" key="1">
    <citation type="journal article" date="2019" name="Int. J. Syst. Evol. Microbiol.">
        <title>The Global Catalogue of Microorganisms (GCM) 10K type strain sequencing project: providing services to taxonomists for standard genome sequencing and annotation.</title>
        <authorList>
            <consortium name="The Broad Institute Genomics Platform"/>
            <consortium name="The Broad Institute Genome Sequencing Center for Infectious Disease"/>
            <person name="Wu L."/>
            <person name="Ma J."/>
        </authorList>
    </citation>
    <scope>NUCLEOTIDE SEQUENCE [LARGE SCALE GENOMIC DNA]</scope>
    <source>
        <strain evidence="4">NBRC 109019</strain>
    </source>
</reference>
<dbReference type="Gene3D" id="3.30.300.130">
    <property type="entry name" value="Fe-S cluster assembly (FSCA)"/>
    <property type="match status" value="1"/>
</dbReference>
<dbReference type="InterPro" id="IPR002744">
    <property type="entry name" value="MIP18-like"/>
</dbReference>
<dbReference type="SUPFAM" id="SSF117916">
    <property type="entry name" value="Fe-S cluster assembly (FSCA) domain-like"/>
    <property type="match status" value="1"/>
</dbReference>
<feature type="region of interest" description="Disordered" evidence="1">
    <location>
        <begin position="82"/>
        <end position="110"/>
    </location>
</feature>
<dbReference type="Pfam" id="PF01883">
    <property type="entry name" value="FeS_assembly_P"/>
    <property type="match status" value="1"/>
</dbReference>
<proteinExistence type="predicted"/>
<dbReference type="PANTHER" id="PTHR42831">
    <property type="entry name" value="FE-S PROTEIN MATURATION AUXILIARY FACTOR YITW"/>
    <property type="match status" value="1"/>
</dbReference>
<feature type="domain" description="MIP18 family-like" evidence="2">
    <location>
        <begin position="7"/>
        <end position="75"/>
    </location>
</feature>
<dbReference type="Proteomes" id="UP001321477">
    <property type="component" value="Chromosome"/>
</dbReference>